<feature type="domain" description="DUF7729" evidence="4">
    <location>
        <begin position="118"/>
        <end position="330"/>
    </location>
</feature>
<keyword evidence="2" id="KW-1133">Transmembrane helix</keyword>
<accession>A0AAJ8MQM7</accession>
<keyword evidence="6" id="KW-1185">Reference proteome</keyword>
<feature type="transmembrane region" description="Helical" evidence="2">
    <location>
        <begin position="347"/>
        <end position="368"/>
    </location>
</feature>
<dbReference type="PANTHER" id="PTHR39460:SF1">
    <property type="entry name" value="C6 TRANSCRIPTION FACTOR"/>
    <property type="match status" value="1"/>
</dbReference>
<reference evidence="5" key="2">
    <citation type="submission" date="2024-02" db="EMBL/GenBank/DDBJ databases">
        <title>Comparative genomics of Cryptococcus and Kwoniella reveals pathogenesis evolution and contrasting modes of karyotype evolution via chromosome fusion or intercentromeric recombination.</title>
        <authorList>
            <person name="Coelho M.A."/>
            <person name="David-Palma M."/>
            <person name="Shea T."/>
            <person name="Bowers K."/>
            <person name="McGinley-Smith S."/>
            <person name="Mohammad A.W."/>
            <person name="Gnirke A."/>
            <person name="Yurkov A.M."/>
            <person name="Nowrousian M."/>
            <person name="Sun S."/>
            <person name="Cuomo C.A."/>
            <person name="Heitman J."/>
        </authorList>
    </citation>
    <scope>NUCLEOTIDE SEQUENCE</scope>
    <source>
        <strain evidence="5">CBS 10737</strain>
    </source>
</reference>
<gene>
    <name evidence="5" type="ORF">I206_104050</name>
</gene>
<reference evidence="5" key="1">
    <citation type="submission" date="2013-07" db="EMBL/GenBank/DDBJ databases">
        <authorList>
            <consortium name="The Broad Institute Genome Sequencing Platform"/>
            <person name="Cuomo C."/>
            <person name="Litvintseva A."/>
            <person name="Chen Y."/>
            <person name="Heitman J."/>
            <person name="Sun S."/>
            <person name="Springer D."/>
            <person name="Dromer F."/>
            <person name="Young S.K."/>
            <person name="Zeng Q."/>
            <person name="Gargeya S."/>
            <person name="Fitzgerald M."/>
            <person name="Abouelleil A."/>
            <person name="Alvarado L."/>
            <person name="Berlin A.M."/>
            <person name="Chapman S.B."/>
            <person name="Dewar J."/>
            <person name="Goldberg J."/>
            <person name="Griggs A."/>
            <person name="Gujja S."/>
            <person name="Hansen M."/>
            <person name="Howarth C."/>
            <person name="Imamovic A."/>
            <person name="Larimer J."/>
            <person name="McCowan C."/>
            <person name="Murphy C."/>
            <person name="Pearson M."/>
            <person name="Priest M."/>
            <person name="Roberts A."/>
            <person name="Saif S."/>
            <person name="Shea T."/>
            <person name="Sykes S."/>
            <person name="Wortman J."/>
            <person name="Nusbaum C."/>
            <person name="Birren B."/>
        </authorList>
    </citation>
    <scope>NUCLEOTIDE SEQUENCE</scope>
    <source>
        <strain evidence="5">CBS 10737</strain>
    </source>
</reference>
<dbReference type="GeneID" id="30172743"/>
<sequence length="369" mass="40486">MKTQFVLSLVLGLMMSNASAHNHGIRSRHRNNDPAKRIHLEEVDIPISLVVDIPTHDDDVLVSRSDSSSNENMSVRADSTNSTITIPNTNTTSTNSSSSSSSSLPLPPLTPITTPSKPIPMPLDLSISNSLTNGCMIYLTTLLSTEEFIYDCLPFSLLLTTSTSYSTLLSNSIQLNNFTNINNLISYTSNNNNSERCENYIKIIEDNLNSNKNCGIDLNQNKNQVIKQTKNSLGNYKLIKKISNLINEETGIYCYLENVKSKRPDDAYLWNLPSGIPLPDKSIPTCSSCSRSILNTYSEFTSTTPTLNSTLVKQAMSRVNDACGASFVNLSAVALSNTSTRSASVNSLFLCPLGWFLGVLLSVFSLIWI</sequence>
<keyword evidence="2" id="KW-0812">Transmembrane</keyword>
<dbReference type="KEGG" id="kpin:30172743"/>
<dbReference type="AlphaFoldDB" id="A0AAJ8MQM7"/>
<dbReference type="Pfam" id="PF24855">
    <property type="entry name" value="DUF7729"/>
    <property type="match status" value="1"/>
</dbReference>
<keyword evidence="2" id="KW-0472">Membrane</keyword>
<evidence type="ECO:0000256" key="3">
    <source>
        <dbReference type="SAM" id="SignalP"/>
    </source>
</evidence>
<feature type="chain" id="PRO_5042510044" description="DUF7729 domain-containing protein" evidence="3">
    <location>
        <begin position="21"/>
        <end position="369"/>
    </location>
</feature>
<feature type="region of interest" description="Disordered" evidence="1">
    <location>
        <begin position="61"/>
        <end position="118"/>
    </location>
</feature>
<dbReference type="EMBL" id="CP144523">
    <property type="protein sequence ID" value="WWC70103.1"/>
    <property type="molecule type" value="Genomic_DNA"/>
</dbReference>
<name>A0AAJ8MQM7_9TREE</name>
<dbReference type="Proteomes" id="UP000094020">
    <property type="component" value="Chromosome 5"/>
</dbReference>
<evidence type="ECO:0000313" key="5">
    <source>
        <dbReference type="EMBL" id="WWC70103.1"/>
    </source>
</evidence>
<proteinExistence type="predicted"/>
<feature type="signal peptide" evidence="3">
    <location>
        <begin position="1"/>
        <end position="20"/>
    </location>
</feature>
<dbReference type="InterPro" id="IPR056146">
    <property type="entry name" value="DUF7729"/>
</dbReference>
<evidence type="ECO:0000256" key="1">
    <source>
        <dbReference type="SAM" id="MobiDB-lite"/>
    </source>
</evidence>
<protein>
    <recommendedName>
        <fullName evidence="4">DUF7729 domain-containing protein</fullName>
    </recommendedName>
</protein>
<evidence type="ECO:0000256" key="2">
    <source>
        <dbReference type="SAM" id="Phobius"/>
    </source>
</evidence>
<organism evidence="5 6">
    <name type="scientific">Kwoniella pini CBS 10737</name>
    <dbReference type="NCBI Taxonomy" id="1296096"/>
    <lineage>
        <taxon>Eukaryota</taxon>
        <taxon>Fungi</taxon>
        <taxon>Dikarya</taxon>
        <taxon>Basidiomycota</taxon>
        <taxon>Agaricomycotina</taxon>
        <taxon>Tremellomycetes</taxon>
        <taxon>Tremellales</taxon>
        <taxon>Cryptococcaceae</taxon>
        <taxon>Kwoniella</taxon>
    </lineage>
</organism>
<keyword evidence="3" id="KW-0732">Signal</keyword>
<feature type="compositionally biased region" description="Low complexity" evidence="1">
    <location>
        <begin position="79"/>
        <end position="104"/>
    </location>
</feature>
<dbReference type="PANTHER" id="PTHR39460">
    <property type="entry name" value="EXPRESSED PROTEIN"/>
    <property type="match status" value="1"/>
</dbReference>
<evidence type="ECO:0000313" key="6">
    <source>
        <dbReference type="Proteomes" id="UP000094020"/>
    </source>
</evidence>
<dbReference type="RefSeq" id="XP_019011066.2">
    <property type="nucleotide sequence ID" value="XM_019156108.2"/>
</dbReference>
<evidence type="ECO:0000259" key="4">
    <source>
        <dbReference type="Pfam" id="PF24855"/>
    </source>
</evidence>